<dbReference type="NCBIfam" id="TIGR00723">
    <property type="entry name" value="ttdB_fumA_fumB"/>
    <property type="match status" value="1"/>
</dbReference>
<dbReference type="AlphaFoldDB" id="A0A498CR54"/>
<evidence type="ECO:0000256" key="2">
    <source>
        <dbReference type="ARBA" id="ARBA00023239"/>
    </source>
</evidence>
<evidence type="ECO:0000256" key="1">
    <source>
        <dbReference type="ARBA" id="ARBA00008876"/>
    </source>
</evidence>
<comment type="similarity">
    <text evidence="1">Belongs to the class-I fumarase family.</text>
</comment>
<gene>
    <name evidence="4" type="ORF">D4A47_01885</name>
</gene>
<dbReference type="InterPro" id="IPR004647">
    <property type="entry name" value="Fe-S_hydro-lyase_TtdB-typ_cat"/>
</dbReference>
<dbReference type="EMBL" id="RCHT01000001">
    <property type="protein sequence ID" value="RLL14755.1"/>
    <property type="molecule type" value="Genomic_DNA"/>
</dbReference>
<evidence type="ECO:0000313" key="4">
    <source>
        <dbReference type="EMBL" id="RLL14755.1"/>
    </source>
</evidence>
<protein>
    <submittedName>
        <fullName evidence="4">TRZ/ATZ family protein</fullName>
    </submittedName>
</protein>
<evidence type="ECO:0000313" key="5">
    <source>
        <dbReference type="Proteomes" id="UP000276301"/>
    </source>
</evidence>
<dbReference type="SUPFAM" id="SSF117457">
    <property type="entry name" value="FumA C-terminal domain-like"/>
    <property type="match status" value="1"/>
</dbReference>
<comment type="caution">
    <text evidence="4">The sequence shown here is derived from an EMBL/GenBank/DDBJ whole genome shotgun (WGS) entry which is preliminary data.</text>
</comment>
<organism evidence="4 5">
    <name type="scientific">Anaerotruncus massiliensis</name>
    <name type="common">ex Liu et al. 2021</name>
    <dbReference type="NCBI Taxonomy" id="2321404"/>
    <lineage>
        <taxon>Bacteria</taxon>
        <taxon>Bacillati</taxon>
        <taxon>Bacillota</taxon>
        <taxon>Clostridia</taxon>
        <taxon>Eubacteriales</taxon>
        <taxon>Oscillospiraceae</taxon>
        <taxon>Anaerotruncus</taxon>
    </lineage>
</organism>
<reference evidence="4 5" key="1">
    <citation type="submission" date="2018-10" db="EMBL/GenBank/DDBJ databases">
        <title>Anaerotruncus faecis sp. nov., isolated from human feces.</title>
        <authorList>
            <person name="Wang Y.-J."/>
        </authorList>
    </citation>
    <scope>NUCLEOTIDE SEQUENCE [LARGE SCALE GENOMIC DNA]</scope>
    <source>
        <strain evidence="4 5">22A2-44</strain>
    </source>
</reference>
<keyword evidence="2" id="KW-0456">Lyase</keyword>
<name>A0A498CR54_9FIRM</name>
<dbReference type="RefSeq" id="WP_101551171.1">
    <property type="nucleotide sequence ID" value="NZ_DBFBJK010000042.1"/>
</dbReference>
<keyword evidence="5" id="KW-1185">Reference proteome</keyword>
<dbReference type="PANTHER" id="PTHR43351">
    <property type="entry name" value="L(+)-TARTRATE DEHYDRATASE SUBUNIT BETA"/>
    <property type="match status" value="1"/>
</dbReference>
<dbReference type="PANTHER" id="PTHR43351:SF2">
    <property type="entry name" value="L(+)-TARTRATE DEHYDRATASE SUBUNIT BETA-RELATED"/>
    <property type="match status" value="1"/>
</dbReference>
<feature type="domain" description="Fe-S hydro-lyase tartrate dehydratase beta-type catalytic" evidence="3">
    <location>
        <begin position="6"/>
        <end position="175"/>
    </location>
</feature>
<evidence type="ECO:0000259" key="3">
    <source>
        <dbReference type="Pfam" id="PF05683"/>
    </source>
</evidence>
<sequence length="185" mass="19379">MNTFRIDASALSEKAPELRAGDRVLLSGTIYTARDAAHKRMMAALRAGEPLPFPLEGACIYFAGPTPAPAGMAIGSCGPTTSGRMDPYTPALMDRGLTATIGKGGRSREVYDAIVRNRGVYLCAIGGAGALAAQCITSCEVIAYEDLGCESVKRLTVRGFPLIVAADCAGQNLFDAGRAAYRKEA</sequence>
<dbReference type="Pfam" id="PF05683">
    <property type="entry name" value="Fumerase_C"/>
    <property type="match status" value="1"/>
</dbReference>
<dbReference type="GO" id="GO:0016836">
    <property type="term" value="F:hydro-lyase activity"/>
    <property type="evidence" value="ECO:0007669"/>
    <property type="project" value="InterPro"/>
</dbReference>
<proteinExistence type="inferred from homology"/>
<dbReference type="Gene3D" id="3.20.130.10">
    <property type="entry name" value="Fe-S hydro-lyase, tartrate dehydratase beta-type, catalytic domain"/>
    <property type="match status" value="1"/>
</dbReference>
<dbReference type="Proteomes" id="UP000276301">
    <property type="component" value="Unassembled WGS sequence"/>
</dbReference>
<dbReference type="InterPro" id="IPR036660">
    <property type="entry name" value="Fe-S_hydroAse_TtdB_cat_sf"/>
</dbReference>
<accession>A0A498CR54</accession>